<reference evidence="1 2" key="1">
    <citation type="submission" date="2017-06" db="EMBL/GenBank/DDBJ databases">
        <authorList>
            <person name="Kim H.J."/>
            <person name="Triplett B.A."/>
        </authorList>
    </citation>
    <scope>NUCLEOTIDE SEQUENCE [LARGE SCALE GENOMIC DNA]</scope>
    <source>
        <strain evidence="1 2">SCA</strain>
    </source>
</reference>
<dbReference type="Proteomes" id="UP000198304">
    <property type="component" value="Unassembled WGS sequence"/>
</dbReference>
<dbReference type="RefSeq" id="WP_089282976.1">
    <property type="nucleotide sequence ID" value="NZ_FZOJ01000009.1"/>
</dbReference>
<dbReference type="AlphaFoldDB" id="A0A239E7I3"/>
<dbReference type="EMBL" id="FZOJ01000009">
    <property type="protein sequence ID" value="SNS40606.1"/>
    <property type="molecule type" value="Genomic_DNA"/>
</dbReference>
<evidence type="ECO:0000313" key="1">
    <source>
        <dbReference type="EMBL" id="SNS40606.1"/>
    </source>
</evidence>
<accession>A0A239E7I3</accession>
<protein>
    <submittedName>
        <fullName evidence="1">Uncharacterized protein</fullName>
    </submittedName>
</protein>
<keyword evidence="2" id="KW-1185">Reference proteome</keyword>
<gene>
    <name evidence="1" type="ORF">SAMN05446037_1009111</name>
</gene>
<sequence>MINDNLLKSLFKMKFEVMTAMTNMLPDHIQEPVQKLQNKVIHTIHEVTEEYIEKGDMTKEKKSLKSIEIE</sequence>
<proteinExistence type="predicted"/>
<evidence type="ECO:0000313" key="2">
    <source>
        <dbReference type="Proteomes" id="UP000198304"/>
    </source>
</evidence>
<name>A0A239E7I3_9FIRM</name>
<organism evidence="1 2">
    <name type="scientific">Anaerovirgula multivorans</name>
    <dbReference type="NCBI Taxonomy" id="312168"/>
    <lineage>
        <taxon>Bacteria</taxon>
        <taxon>Bacillati</taxon>
        <taxon>Bacillota</taxon>
        <taxon>Clostridia</taxon>
        <taxon>Peptostreptococcales</taxon>
        <taxon>Natronincolaceae</taxon>
        <taxon>Anaerovirgula</taxon>
    </lineage>
</organism>